<reference evidence="1" key="1">
    <citation type="submission" date="2025-08" db="UniProtKB">
        <authorList>
            <consortium name="Ensembl"/>
        </authorList>
    </citation>
    <scope>IDENTIFICATION</scope>
</reference>
<sequence>MAANSCRMKKSLGNLSRLQVMLHHLTAASLQIVQPILTTTTNLGFQSPHLITWLQHCRVMRRLKAEATIPLVPGRDEDFMGRDDFDDAEQLRIGSDGTFTLTFFIFHLFPWIL</sequence>
<reference evidence="1" key="2">
    <citation type="submission" date="2025-09" db="UniProtKB">
        <authorList>
            <consortium name="Ensembl"/>
        </authorList>
    </citation>
    <scope>IDENTIFICATION</scope>
</reference>
<name>A0A8D2KEJ2_UROPR</name>
<organism evidence="1 2">
    <name type="scientific">Urocitellus parryii</name>
    <name type="common">Arctic ground squirrel</name>
    <name type="synonym">Spermophilus parryii</name>
    <dbReference type="NCBI Taxonomy" id="9999"/>
    <lineage>
        <taxon>Eukaryota</taxon>
        <taxon>Metazoa</taxon>
        <taxon>Chordata</taxon>
        <taxon>Craniata</taxon>
        <taxon>Vertebrata</taxon>
        <taxon>Euteleostomi</taxon>
        <taxon>Mammalia</taxon>
        <taxon>Eutheria</taxon>
        <taxon>Euarchontoglires</taxon>
        <taxon>Glires</taxon>
        <taxon>Rodentia</taxon>
        <taxon>Sciuromorpha</taxon>
        <taxon>Sciuridae</taxon>
        <taxon>Xerinae</taxon>
        <taxon>Marmotini</taxon>
        <taxon>Urocitellus</taxon>
    </lineage>
</organism>
<dbReference type="AlphaFoldDB" id="A0A8D2KEJ2"/>
<evidence type="ECO:0000313" key="2">
    <source>
        <dbReference type="Proteomes" id="UP000694417"/>
    </source>
</evidence>
<protein>
    <submittedName>
        <fullName evidence="1">Uncharacterized protein</fullName>
    </submittedName>
</protein>
<dbReference type="Proteomes" id="UP000694417">
    <property type="component" value="Unplaced"/>
</dbReference>
<proteinExistence type="predicted"/>
<evidence type="ECO:0000313" key="1">
    <source>
        <dbReference type="Ensembl" id="ENSUPAP00010007692.1"/>
    </source>
</evidence>
<dbReference type="Ensembl" id="ENSUPAT00010008795.1">
    <property type="protein sequence ID" value="ENSUPAP00010007692.1"/>
    <property type="gene ID" value="ENSUPAG00010006203.1"/>
</dbReference>
<keyword evidence="2" id="KW-1185">Reference proteome</keyword>
<accession>A0A8D2KEJ2</accession>